<dbReference type="InterPro" id="IPR006121">
    <property type="entry name" value="HMA_dom"/>
</dbReference>
<dbReference type="SUPFAM" id="SSF55008">
    <property type="entry name" value="HMA, heavy metal-associated domain"/>
    <property type="match status" value="1"/>
</dbReference>
<evidence type="ECO:0000313" key="4">
    <source>
        <dbReference type="EMBL" id="OAE24258.1"/>
    </source>
</evidence>
<organism evidence="4 5">
    <name type="scientific">Marchantia polymorpha subsp. ruderalis</name>
    <dbReference type="NCBI Taxonomy" id="1480154"/>
    <lineage>
        <taxon>Eukaryota</taxon>
        <taxon>Viridiplantae</taxon>
        <taxon>Streptophyta</taxon>
        <taxon>Embryophyta</taxon>
        <taxon>Marchantiophyta</taxon>
        <taxon>Marchantiopsida</taxon>
        <taxon>Marchantiidae</taxon>
        <taxon>Marchantiales</taxon>
        <taxon>Marchantiaceae</taxon>
        <taxon>Marchantia</taxon>
    </lineage>
</organism>
<evidence type="ECO:0000313" key="5">
    <source>
        <dbReference type="Proteomes" id="UP000077202"/>
    </source>
</evidence>
<name>A0A176VTY9_MARPO</name>
<protein>
    <recommendedName>
        <fullName evidence="3">HMA domain-containing protein</fullName>
    </recommendedName>
</protein>
<evidence type="ECO:0000256" key="2">
    <source>
        <dbReference type="SAM" id="MobiDB-lite"/>
    </source>
</evidence>
<dbReference type="PANTHER" id="PTHR22814">
    <property type="entry name" value="COPPER TRANSPORT PROTEIN ATOX1-RELATED"/>
    <property type="match status" value="1"/>
</dbReference>
<accession>A0A176VTY9</accession>
<feature type="region of interest" description="Disordered" evidence="2">
    <location>
        <begin position="15"/>
        <end position="35"/>
    </location>
</feature>
<feature type="domain" description="HMA" evidence="3">
    <location>
        <begin position="130"/>
        <end position="193"/>
    </location>
</feature>
<dbReference type="CDD" id="cd00371">
    <property type="entry name" value="HMA"/>
    <property type="match status" value="1"/>
</dbReference>
<gene>
    <name evidence="4" type="ORF">AXG93_1528s1080</name>
</gene>
<evidence type="ECO:0000256" key="1">
    <source>
        <dbReference type="ARBA" id="ARBA00022723"/>
    </source>
</evidence>
<dbReference type="Pfam" id="PF00403">
    <property type="entry name" value="HMA"/>
    <property type="match status" value="1"/>
</dbReference>
<dbReference type="EMBL" id="LVLJ01002667">
    <property type="protein sequence ID" value="OAE24258.1"/>
    <property type="molecule type" value="Genomic_DNA"/>
</dbReference>
<dbReference type="Proteomes" id="UP000077202">
    <property type="component" value="Unassembled WGS sequence"/>
</dbReference>
<dbReference type="PANTHER" id="PTHR22814:SF336">
    <property type="entry name" value="HEAVY METAL-ASSOCIATED ISOPRENYLATED PLANT PROTEIN 23"/>
    <property type="match status" value="1"/>
</dbReference>
<sequence>MLPLHALHDMPGCKQSIRTSLPEDDRGFTDENFDPFDGRSEWRPSGTIDRVKFEHPNFKLKRSLFLATLRITRNLCRRLPSSAMAMNPNELFYAGYNPMPWYNGHNDYWIMRALNAEKQAEKKKQEDAKKGIIEMSMPLCCEGCIMKVHKKLKTMDGVASVECDQLKQKVIVKGDANPEAVLKKARKINKRADFWKEKK</sequence>
<evidence type="ECO:0000259" key="3">
    <source>
        <dbReference type="PROSITE" id="PS50846"/>
    </source>
</evidence>
<dbReference type="InterPro" id="IPR036163">
    <property type="entry name" value="HMA_dom_sf"/>
</dbReference>
<dbReference type="AlphaFoldDB" id="A0A176VTY9"/>
<reference evidence="4" key="1">
    <citation type="submission" date="2016-03" db="EMBL/GenBank/DDBJ databases">
        <title>Mechanisms controlling the formation of the plant cell surface in tip-growing cells are functionally conserved among land plants.</title>
        <authorList>
            <person name="Honkanen S."/>
            <person name="Jones V.A."/>
            <person name="Morieri G."/>
            <person name="Champion C."/>
            <person name="Hetherington A.J."/>
            <person name="Kelly S."/>
            <person name="Saint-Marcoux D."/>
            <person name="Proust H."/>
            <person name="Prescott H."/>
            <person name="Dolan L."/>
        </authorList>
    </citation>
    <scope>NUCLEOTIDE SEQUENCE [LARGE SCALE GENOMIC DNA]</scope>
    <source>
        <tissue evidence="4">Whole gametophyte</tissue>
    </source>
</reference>
<dbReference type="GO" id="GO:0046872">
    <property type="term" value="F:metal ion binding"/>
    <property type="evidence" value="ECO:0007669"/>
    <property type="project" value="UniProtKB-KW"/>
</dbReference>
<dbReference type="PROSITE" id="PS50846">
    <property type="entry name" value="HMA_2"/>
    <property type="match status" value="1"/>
</dbReference>
<keyword evidence="1" id="KW-0479">Metal-binding</keyword>
<dbReference type="Gene3D" id="3.30.70.100">
    <property type="match status" value="1"/>
</dbReference>
<keyword evidence="5" id="KW-1185">Reference proteome</keyword>
<comment type="caution">
    <text evidence="4">The sequence shown here is derived from an EMBL/GenBank/DDBJ whole genome shotgun (WGS) entry which is preliminary data.</text>
</comment>
<proteinExistence type="predicted"/>